<gene>
    <name evidence="1" type="ORF">BDR25DRAFT_339389</name>
</gene>
<evidence type="ECO:0000313" key="1">
    <source>
        <dbReference type="EMBL" id="KAF2476348.1"/>
    </source>
</evidence>
<dbReference type="Proteomes" id="UP000799755">
    <property type="component" value="Unassembled WGS sequence"/>
</dbReference>
<name>A0ACB6RC57_9PLEO</name>
<reference evidence="1" key="1">
    <citation type="journal article" date="2020" name="Stud. Mycol.">
        <title>101 Dothideomycetes genomes: a test case for predicting lifestyles and emergence of pathogens.</title>
        <authorList>
            <person name="Haridas S."/>
            <person name="Albert R."/>
            <person name="Binder M."/>
            <person name="Bloem J."/>
            <person name="Labutti K."/>
            <person name="Salamov A."/>
            <person name="Andreopoulos B."/>
            <person name="Baker S."/>
            <person name="Barry K."/>
            <person name="Bills G."/>
            <person name="Bluhm B."/>
            <person name="Cannon C."/>
            <person name="Castanera R."/>
            <person name="Culley D."/>
            <person name="Daum C."/>
            <person name="Ezra D."/>
            <person name="Gonzalez J."/>
            <person name="Henrissat B."/>
            <person name="Kuo A."/>
            <person name="Liang C."/>
            <person name="Lipzen A."/>
            <person name="Lutzoni F."/>
            <person name="Magnuson J."/>
            <person name="Mondo S."/>
            <person name="Nolan M."/>
            <person name="Ohm R."/>
            <person name="Pangilinan J."/>
            <person name="Park H.-J."/>
            <person name="Ramirez L."/>
            <person name="Alfaro M."/>
            <person name="Sun H."/>
            <person name="Tritt A."/>
            <person name="Yoshinaga Y."/>
            <person name="Zwiers L.-H."/>
            <person name="Turgeon B."/>
            <person name="Goodwin S."/>
            <person name="Spatafora J."/>
            <person name="Crous P."/>
            <person name="Grigoriev I."/>
        </authorList>
    </citation>
    <scope>NUCLEOTIDE SEQUENCE</scope>
    <source>
        <strain evidence="1">ATCC 200398</strain>
    </source>
</reference>
<accession>A0ACB6RC57</accession>
<organism evidence="1 2">
    <name type="scientific">Lindgomyces ingoldianus</name>
    <dbReference type="NCBI Taxonomy" id="673940"/>
    <lineage>
        <taxon>Eukaryota</taxon>
        <taxon>Fungi</taxon>
        <taxon>Dikarya</taxon>
        <taxon>Ascomycota</taxon>
        <taxon>Pezizomycotina</taxon>
        <taxon>Dothideomycetes</taxon>
        <taxon>Pleosporomycetidae</taxon>
        <taxon>Pleosporales</taxon>
        <taxon>Lindgomycetaceae</taxon>
        <taxon>Lindgomyces</taxon>
    </lineage>
</organism>
<evidence type="ECO:0000313" key="2">
    <source>
        <dbReference type="Proteomes" id="UP000799755"/>
    </source>
</evidence>
<keyword evidence="2" id="KW-1185">Reference proteome</keyword>
<comment type="caution">
    <text evidence="1">The sequence shown here is derived from an EMBL/GenBank/DDBJ whole genome shotgun (WGS) entry which is preliminary data.</text>
</comment>
<dbReference type="EMBL" id="MU003494">
    <property type="protein sequence ID" value="KAF2476348.1"/>
    <property type="molecule type" value="Genomic_DNA"/>
</dbReference>
<protein>
    <submittedName>
        <fullName evidence="1">Uncharacterized protein</fullName>
    </submittedName>
</protein>
<proteinExistence type="predicted"/>
<sequence length="329" mass="37691">MATSSRVSLASNLSPDPPKTWTSARKRISTRSDRTPETFPQKKRPGACPRTVATLRTSRQPVNAGQRCPICLEDYFDTPLGGSQVISVKLFPFHPDSCDLCAYWERAHIDEPLLLTVRAREMTRSIHDALIELAEDDDFFKLSKSAKSKLLNHVQQTLTKFEWQYHPAVDLAEFLDPFLLAVDTASAYAFYGLELKTPAPDAARFPPREYDLGDCSSGQEPWIAGFFRQWALEYEQENGEAREGWGEWAKKRERGSEWSWDWPYKRIVGHKVENGKVLYRIKWVGKRFGESYVGRAELGNAKVWRVYDRVNGVKQGGDAGQRTKRRKTR</sequence>